<protein>
    <submittedName>
        <fullName evidence="6">5927_t:CDS:1</fullName>
    </submittedName>
</protein>
<evidence type="ECO:0000256" key="1">
    <source>
        <dbReference type="ARBA" id="ARBA00022441"/>
    </source>
</evidence>
<feature type="region of interest" description="Disordered" evidence="3">
    <location>
        <begin position="603"/>
        <end position="637"/>
    </location>
</feature>
<keyword evidence="4" id="KW-0472">Membrane</keyword>
<evidence type="ECO:0000313" key="6">
    <source>
        <dbReference type="EMBL" id="CAG8454620.1"/>
    </source>
</evidence>
<keyword evidence="2" id="KW-0677">Repeat</keyword>
<feature type="transmembrane region" description="Helical" evidence="4">
    <location>
        <begin position="528"/>
        <end position="555"/>
    </location>
</feature>
<comment type="caution">
    <text evidence="6">The sequence shown here is derived from an EMBL/GenBank/DDBJ whole genome shotgun (WGS) entry which is preliminary data.</text>
</comment>
<dbReference type="SUPFAM" id="SSF81383">
    <property type="entry name" value="F-box domain"/>
    <property type="match status" value="1"/>
</dbReference>
<dbReference type="PROSITE" id="PS50181">
    <property type="entry name" value="FBOX"/>
    <property type="match status" value="1"/>
</dbReference>
<dbReference type="Pfam" id="PF00646">
    <property type="entry name" value="F-box"/>
    <property type="match status" value="1"/>
</dbReference>
<gene>
    <name evidence="6" type="ORF">DEBURN_LOCUS2343</name>
</gene>
<dbReference type="PANTHER" id="PTHR46093">
    <property type="entry name" value="ACYL-COA-BINDING DOMAIN-CONTAINING PROTEIN 5"/>
    <property type="match status" value="1"/>
</dbReference>
<evidence type="ECO:0000256" key="3">
    <source>
        <dbReference type="SAM" id="MobiDB-lite"/>
    </source>
</evidence>
<dbReference type="AlphaFoldDB" id="A0A9N8VFZ7"/>
<dbReference type="InterPro" id="IPR036047">
    <property type="entry name" value="F-box-like_dom_sf"/>
</dbReference>
<keyword evidence="4" id="KW-0812">Transmembrane</keyword>
<dbReference type="Gene3D" id="2.120.10.80">
    <property type="entry name" value="Kelch-type beta propeller"/>
    <property type="match status" value="2"/>
</dbReference>
<reference evidence="6" key="1">
    <citation type="submission" date="2021-06" db="EMBL/GenBank/DDBJ databases">
        <authorList>
            <person name="Kallberg Y."/>
            <person name="Tangrot J."/>
            <person name="Rosling A."/>
        </authorList>
    </citation>
    <scope>NUCLEOTIDE SEQUENCE</scope>
    <source>
        <strain evidence="6">AZ414A</strain>
    </source>
</reference>
<evidence type="ECO:0000256" key="2">
    <source>
        <dbReference type="ARBA" id="ARBA00022737"/>
    </source>
</evidence>
<keyword evidence="4" id="KW-1133">Transmembrane helix</keyword>
<accession>A0A9N8VFZ7</accession>
<dbReference type="SMART" id="SM00256">
    <property type="entry name" value="FBOX"/>
    <property type="match status" value="1"/>
</dbReference>
<sequence>MANKELYDDELNISNVKLNDNSNDEKSISLISLTPELLAEICENLSPEDLYILSTVCKKFREFLWSTSRYTQQIWRNSRLKFLCQLRNPFDKEIMSEQQYIWLNFLGNSCQFCGIEIKERIEHVIWEFKVLSCQDCLENKTSCKKDLLLKQYPKELLSCLPSTDNITKSKLPFIFEAEENYYLTDEVNAKLAEYTALKGIEKNSWLKNKKNETNKFKQFYVTGYTPFARLAHTSAIISEKLYICGGDIEGYSVSKISDFFYLDVSLNKIINYIFNNDTLSWNELSNLNIIYTSWGTAVAGGINNTAFILFGGHMSPDNNSLVLSFDTIKNTWSRPNITGNQPIRRRNTQAVINNSNGAMYIFGGSADPFTDYPSLKFFNDMIILDTILWTWKFGSIFNAPSPRQGFSATMLPGGIIAYIGGTIENLTMVSMSEINLYNTLSDVWTNSTGNIPDPRTGHTALLSSDQQLIIVYGGIMTNSSNGGIISAEPQLTVLSITNFTWIDQVVLGVDYIPVGGLAYHTANMVENYMFVAFVASVVGGLALLGIIAAISGILFNRKKRKVGVTKGENIEHHLTRQSGENQEIIIERESVEHHFVIGESGEHKFHTGESGFTDKSGNEVHVQSTEESTNNPPSQSS</sequence>
<proteinExistence type="predicted"/>
<feature type="domain" description="F-box" evidence="5">
    <location>
        <begin position="27"/>
        <end position="78"/>
    </location>
</feature>
<dbReference type="Pfam" id="PF24681">
    <property type="entry name" value="Kelch_KLHDC2_KLHL20_DRC7"/>
    <property type="match status" value="1"/>
</dbReference>
<dbReference type="InterPro" id="IPR001810">
    <property type="entry name" value="F-box_dom"/>
</dbReference>
<organism evidence="6 7">
    <name type="scientific">Diversispora eburnea</name>
    <dbReference type="NCBI Taxonomy" id="1213867"/>
    <lineage>
        <taxon>Eukaryota</taxon>
        <taxon>Fungi</taxon>
        <taxon>Fungi incertae sedis</taxon>
        <taxon>Mucoromycota</taxon>
        <taxon>Glomeromycotina</taxon>
        <taxon>Glomeromycetes</taxon>
        <taxon>Diversisporales</taxon>
        <taxon>Diversisporaceae</taxon>
        <taxon>Diversispora</taxon>
    </lineage>
</organism>
<dbReference type="OrthoDB" id="2322499at2759"/>
<evidence type="ECO:0000313" key="7">
    <source>
        <dbReference type="Proteomes" id="UP000789706"/>
    </source>
</evidence>
<keyword evidence="7" id="KW-1185">Reference proteome</keyword>
<feature type="compositionally biased region" description="Polar residues" evidence="3">
    <location>
        <begin position="621"/>
        <end position="637"/>
    </location>
</feature>
<dbReference type="EMBL" id="CAJVPK010000125">
    <property type="protein sequence ID" value="CAG8454620.1"/>
    <property type="molecule type" value="Genomic_DNA"/>
</dbReference>
<name>A0A9N8VFZ7_9GLOM</name>
<dbReference type="InterPro" id="IPR015915">
    <property type="entry name" value="Kelch-typ_b-propeller"/>
</dbReference>
<dbReference type="Proteomes" id="UP000789706">
    <property type="component" value="Unassembled WGS sequence"/>
</dbReference>
<dbReference type="SUPFAM" id="SSF50965">
    <property type="entry name" value="Galactose oxidase, central domain"/>
    <property type="match status" value="1"/>
</dbReference>
<dbReference type="InterPro" id="IPR011043">
    <property type="entry name" value="Gal_Oxase/kelch_b-propeller"/>
</dbReference>
<evidence type="ECO:0000259" key="5">
    <source>
        <dbReference type="PROSITE" id="PS50181"/>
    </source>
</evidence>
<dbReference type="PANTHER" id="PTHR46093:SF3">
    <property type="entry name" value="ACYL-COA-BINDING DOMAIN-CONTAINING PROTEIN 4"/>
    <property type="match status" value="1"/>
</dbReference>
<keyword evidence="1" id="KW-0880">Kelch repeat</keyword>
<evidence type="ECO:0000256" key="4">
    <source>
        <dbReference type="SAM" id="Phobius"/>
    </source>
</evidence>